<sequence length="192" mass="20480">MTIFLILAPFGSFALLMLVTSAEISLFAAAAICLAVIGIDVYRGRSIKMLGAGCVVLFTGLGAYVALVDPNLSHSAVKLTVDIGVLAISLASLVIRKPFVLQYALEEVDAETAKLPGFRKAIYIITWAWTGAFVLMIAGNVLMIYVPGLPFWSGLAIALAARNSAAYFTTWYPQYRRAKHGAPPANALPGTN</sequence>
<evidence type="ECO:0000256" key="1">
    <source>
        <dbReference type="SAM" id="Phobius"/>
    </source>
</evidence>
<dbReference type="STRING" id="1518501.CQ10_01430"/>
<dbReference type="Proteomes" id="UP000051913">
    <property type="component" value="Unassembled WGS sequence"/>
</dbReference>
<evidence type="ECO:0008006" key="4">
    <source>
        <dbReference type="Google" id="ProtNLM"/>
    </source>
</evidence>
<protein>
    <recommendedName>
        <fullName evidence="4">Intracellular septation protein</fullName>
    </recommendedName>
</protein>
<keyword evidence="1" id="KW-1133">Transmembrane helix</keyword>
<keyword evidence="1" id="KW-0812">Transmembrane</keyword>
<feature type="transmembrane region" description="Helical" evidence="1">
    <location>
        <begin position="121"/>
        <end position="145"/>
    </location>
</feature>
<feature type="transmembrane region" description="Helical" evidence="1">
    <location>
        <begin position="24"/>
        <end position="42"/>
    </location>
</feature>
<reference evidence="2 3" key="1">
    <citation type="submission" date="2014-03" db="EMBL/GenBank/DDBJ databases">
        <title>Bradyrhizobium valentinum sp. nov., isolated from effective nodules of Lupinus mariae-josephae, a lupine endemic of basic-lime soils in Eastern Spain.</title>
        <authorList>
            <person name="Duran D."/>
            <person name="Rey L."/>
            <person name="Navarro A."/>
            <person name="Busquets A."/>
            <person name="Imperial J."/>
            <person name="Ruiz-Argueso T."/>
        </authorList>
    </citation>
    <scope>NUCLEOTIDE SEQUENCE [LARGE SCALE GENOMIC DNA]</scope>
    <source>
        <strain evidence="2 3">LmjM3</strain>
    </source>
</reference>
<feature type="transmembrane region" description="Helical" evidence="1">
    <location>
        <begin position="151"/>
        <end position="172"/>
    </location>
</feature>
<keyword evidence="3" id="KW-1185">Reference proteome</keyword>
<evidence type="ECO:0000313" key="2">
    <source>
        <dbReference type="EMBL" id="KRQ90991.1"/>
    </source>
</evidence>
<accession>A0A0R3KF17</accession>
<proteinExistence type="predicted"/>
<comment type="caution">
    <text evidence="2">The sequence shown here is derived from an EMBL/GenBank/DDBJ whole genome shotgun (WGS) entry which is preliminary data.</text>
</comment>
<name>A0A0R3KF17_9BRAD</name>
<feature type="transmembrane region" description="Helical" evidence="1">
    <location>
        <begin position="49"/>
        <end position="67"/>
    </location>
</feature>
<dbReference type="EMBL" id="LLXX01000235">
    <property type="protein sequence ID" value="KRQ90991.1"/>
    <property type="molecule type" value="Genomic_DNA"/>
</dbReference>
<keyword evidence="1" id="KW-0472">Membrane</keyword>
<feature type="transmembrane region" description="Helical" evidence="1">
    <location>
        <begin position="79"/>
        <end position="95"/>
    </location>
</feature>
<organism evidence="2 3">
    <name type="scientific">Bradyrhizobium valentinum</name>
    <dbReference type="NCBI Taxonomy" id="1518501"/>
    <lineage>
        <taxon>Bacteria</taxon>
        <taxon>Pseudomonadati</taxon>
        <taxon>Pseudomonadota</taxon>
        <taxon>Alphaproteobacteria</taxon>
        <taxon>Hyphomicrobiales</taxon>
        <taxon>Nitrobacteraceae</taxon>
        <taxon>Bradyrhizobium</taxon>
    </lineage>
</organism>
<dbReference type="AlphaFoldDB" id="A0A0R3KF17"/>
<gene>
    <name evidence="2" type="ORF">CP49_37475</name>
</gene>
<evidence type="ECO:0000313" key="3">
    <source>
        <dbReference type="Proteomes" id="UP000051913"/>
    </source>
</evidence>
<dbReference type="RefSeq" id="WP_057855676.1">
    <property type="nucleotide sequence ID" value="NZ_LLXX01000235.1"/>
</dbReference>